<evidence type="ECO:0000256" key="8">
    <source>
        <dbReference type="ARBA" id="ARBA00023136"/>
    </source>
</evidence>
<reference evidence="13" key="1">
    <citation type="journal article" date="2017" name="Genome Biol.">
        <title>Comparative genomics reveals high biological diversity and specific adaptations in the industrially and medically important fungal genus Aspergillus.</title>
        <authorList>
            <person name="de Vries R.P."/>
            <person name="Riley R."/>
            <person name="Wiebenga A."/>
            <person name="Aguilar-Osorio G."/>
            <person name="Amillis S."/>
            <person name="Uchima C.A."/>
            <person name="Anderluh G."/>
            <person name="Asadollahi M."/>
            <person name="Askin M."/>
            <person name="Barry K."/>
            <person name="Battaglia E."/>
            <person name="Bayram O."/>
            <person name="Benocci T."/>
            <person name="Braus-Stromeyer S.A."/>
            <person name="Caldana C."/>
            <person name="Canovas D."/>
            <person name="Cerqueira G.C."/>
            <person name="Chen F."/>
            <person name="Chen W."/>
            <person name="Choi C."/>
            <person name="Clum A."/>
            <person name="Dos Santos R.A."/>
            <person name="Damasio A.R."/>
            <person name="Diallinas G."/>
            <person name="Emri T."/>
            <person name="Fekete E."/>
            <person name="Flipphi M."/>
            <person name="Freyberg S."/>
            <person name="Gallo A."/>
            <person name="Gournas C."/>
            <person name="Habgood R."/>
            <person name="Hainaut M."/>
            <person name="Harispe M.L."/>
            <person name="Henrissat B."/>
            <person name="Hilden K.S."/>
            <person name="Hope R."/>
            <person name="Hossain A."/>
            <person name="Karabika E."/>
            <person name="Karaffa L."/>
            <person name="Karanyi Z."/>
            <person name="Krasevec N."/>
            <person name="Kuo A."/>
            <person name="Kusch H."/>
            <person name="LaButti K."/>
            <person name="Lagendijk E.L."/>
            <person name="Lapidus A."/>
            <person name="Levasseur A."/>
            <person name="Lindquist E."/>
            <person name="Lipzen A."/>
            <person name="Logrieco A.F."/>
            <person name="MacCabe A."/>
            <person name="Maekelae M.R."/>
            <person name="Malavazi I."/>
            <person name="Melin P."/>
            <person name="Meyer V."/>
            <person name="Mielnichuk N."/>
            <person name="Miskei M."/>
            <person name="Molnar A.P."/>
            <person name="Mule G."/>
            <person name="Ngan C.Y."/>
            <person name="Orejas M."/>
            <person name="Orosz E."/>
            <person name="Ouedraogo J.P."/>
            <person name="Overkamp K.M."/>
            <person name="Park H.-S."/>
            <person name="Perrone G."/>
            <person name="Piumi F."/>
            <person name="Punt P.J."/>
            <person name="Ram A.F."/>
            <person name="Ramon A."/>
            <person name="Rauscher S."/>
            <person name="Record E."/>
            <person name="Riano-Pachon D.M."/>
            <person name="Robert V."/>
            <person name="Roehrig J."/>
            <person name="Ruller R."/>
            <person name="Salamov A."/>
            <person name="Salih N.S."/>
            <person name="Samson R.A."/>
            <person name="Sandor E."/>
            <person name="Sanguinetti M."/>
            <person name="Schuetze T."/>
            <person name="Sepcic K."/>
            <person name="Shelest E."/>
            <person name="Sherlock G."/>
            <person name="Sophianopoulou V."/>
            <person name="Squina F.M."/>
            <person name="Sun H."/>
            <person name="Susca A."/>
            <person name="Todd R.B."/>
            <person name="Tsang A."/>
            <person name="Unkles S.E."/>
            <person name="van de Wiele N."/>
            <person name="van Rossen-Uffink D."/>
            <person name="Oliveira J.V."/>
            <person name="Vesth T.C."/>
            <person name="Visser J."/>
            <person name="Yu J.-H."/>
            <person name="Zhou M."/>
            <person name="Andersen M.R."/>
            <person name="Archer D.B."/>
            <person name="Baker S.E."/>
            <person name="Benoit I."/>
            <person name="Brakhage A.A."/>
            <person name="Braus G.H."/>
            <person name="Fischer R."/>
            <person name="Frisvad J.C."/>
            <person name="Goldman G.H."/>
            <person name="Houbraken J."/>
            <person name="Oakley B."/>
            <person name="Pocsi I."/>
            <person name="Scazzocchio C."/>
            <person name="Seiboth B."/>
            <person name="vanKuyk P.A."/>
            <person name="Wortman J."/>
            <person name="Dyer P.S."/>
            <person name="Grigoriev I.V."/>
        </authorList>
    </citation>
    <scope>NUCLEOTIDE SEQUENCE [LARGE SCALE GENOMIC DNA]</scope>
    <source>
        <strain evidence="13">DTO 134E9</strain>
    </source>
</reference>
<comment type="subcellular location">
    <subcellularLocation>
        <location evidence="1 9">Cell membrane</location>
        <topology evidence="1 9">Multi-pass membrane protein</topology>
    </subcellularLocation>
</comment>
<dbReference type="InterPro" id="IPR002657">
    <property type="entry name" value="BilAc:Na_symport/Acr3"/>
</dbReference>
<evidence type="ECO:0000256" key="1">
    <source>
        <dbReference type="ARBA" id="ARBA00004651"/>
    </source>
</evidence>
<dbReference type="Gene3D" id="1.20.1530.20">
    <property type="match status" value="1"/>
</dbReference>
<evidence type="ECO:0000256" key="3">
    <source>
        <dbReference type="ARBA" id="ARBA00022448"/>
    </source>
</evidence>
<evidence type="ECO:0000256" key="2">
    <source>
        <dbReference type="ARBA" id="ARBA00010110"/>
    </source>
</evidence>
<dbReference type="RefSeq" id="XP_040693101.1">
    <property type="nucleotide sequence ID" value="XM_040834647.1"/>
</dbReference>
<feature type="transmembrane region" description="Helical" evidence="11">
    <location>
        <begin position="320"/>
        <end position="343"/>
    </location>
</feature>
<feature type="transmembrane region" description="Helical" evidence="11">
    <location>
        <begin position="81"/>
        <end position="100"/>
    </location>
</feature>
<evidence type="ECO:0000256" key="6">
    <source>
        <dbReference type="ARBA" id="ARBA00022849"/>
    </source>
</evidence>
<feature type="transmembrane region" description="Helical" evidence="11">
    <location>
        <begin position="256"/>
        <end position="275"/>
    </location>
</feature>
<dbReference type="EMBL" id="KV878210">
    <property type="protein sequence ID" value="OJJ39425.1"/>
    <property type="molecule type" value="Genomic_DNA"/>
</dbReference>
<evidence type="ECO:0000256" key="9">
    <source>
        <dbReference type="PIRNR" id="PIRNR005508"/>
    </source>
</evidence>
<keyword evidence="5 9" id="KW-0812">Transmembrane</keyword>
<dbReference type="PANTHER" id="PTHR43057:SF1">
    <property type="entry name" value="ARSENICAL-RESISTANCE PROTEIN 3"/>
    <property type="match status" value="1"/>
</dbReference>
<dbReference type="STRING" id="1073089.A0A1L9RWY0"/>
<keyword evidence="7 9" id="KW-1133">Transmembrane helix</keyword>
<accession>A0A1L9RWY0</accession>
<feature type="transmembrane region" description="Helical" evidence="11">
    <location>
        <begin position="150"/>
        <end position="172"/>
    </location>
</feature>
<evidence type="ECO:0000313" key="13">
    <source>
        <dbReference type="Proteomes" id="UP000184383"/>
    </source>
</evidence>
<evidence type="ECO:0000313" key="12">
    <source>
        <dbReference type="EMBL" id="OJJ39425.1"/>
    </source>
</evidence>
<feature type="transmembrane region" description="Helical" evidence="11">
    <location>
        <begin position="179"/>
        <end position="203"/>
    </location>
</feature>
<feature type="compositionally biased region" description="Low complexity" evidence="10">
    <location>
        <begin position="23"/>
        <end position="35"/>
    </location>
</feature>
<dbReference type="GeneID" id="63750495"/>
<evidence type="ECO:0000256" key="10">
    <source>
        <dbReference type="SAM" id="MobiDB-lite"/>
    </source>
</evidence>
<keyword evidence="6" id="KW-0059">Arsenical resistance</keyword>
<proteinExistence type="inferred from homology"/>
<keyword evidence="3 9" id="KW-0813">Transport</keyword>
<dbReference type="GO" id="GO:0005886">
    <property type="term" value="C:plasma membrane"/>
    <property type="evidence" value="ECO:0007669"/>
    <property type="project" value="UniProtKB-SubCell"/>
</dbReference>
<evidence type="ECO:0008006" key="14">
    <source>
        <dbReference type="Google" id="ProtNLM"/>
    </source>
</evidence>
<comment type="similarity">
    <text evidence="2 9">Belongs to the arsenical resistance-3 (ACR3) (TC 2.A.59) family.</text>
</comment>
<feature type="transmembrane region" description="Helical" evidence="11">
    <location>
        <begin position="349"/>
        <end position="370"/>
    </location>
</feature>
<gene>
    <name evidence="12" type="ORF">ASPWEDRAFT_373118</name>
</gene>
<dbReference type="Pfam" id="PF01758">
    <property type="entry name" value="SBF"/>
    <property type="match status" value="1"/>
</dbReference>
<dbReference type="PANTHER" id="PTHR43057">
    <property type="entry name" value="ARSENITE EFFLUX TRANSPORTER"/>
    <property type="match status" value="1"/>
</dbReference>
<dbReference type="Proteomes" id="UP000184383">
    <property type="component" value="Unassembled WGS sequence"/>
</dbReference>
<evidence type="ECO:0000256" key="4">
    <source>
        <dbReference type="ARBA" id="ARBA00022475"/>
    </source>
</evidence>
<dbReference type="AlphaFoldDB" id="A0A1L9RWY0"/>
<dbReference type="GO" id="GO:0015104">
    <property type="term" value="F:antimonite transmembrane transporter activity"/>
    <property type="evidence" value="ECO:0007669"/>
    <property type="project" value="TreeGrafter"/>
</dbReference>
<name>A0A1L9RWY0_ASPWE</name>
<dbReference type="GO" id="GO:0046685">
    <property type="term" value="P:response to arsenic-containing substance"/>
    <property type="evidence" value="ECO:0007669"/>
    <property type="project" value="UniProtKB-KW"/>
</dbReference>
<dbReference type="InterPro" id="IPR038770">
    <property type="entry name" value="Na+/solute_symporter_sf"/>
</dbReference>
<feature type="transmembrane region" description="Helical" evidence="11">
    <location>
        <begin position="50"/>
        <end position="69"/>
    </location>
</feature>
<feature type="compositionally biased region" description="Basic and acidic residues" evidence="10">
    <location>
        <begin position="1"/>
        <end position="18"/>
    </location>
</feature>
<dbReference type="FunFam" id="1.20.1530.20:FF:000009">
    <property type="entry name" value="Arsenite transporter, ACR3 family"/>
    <property type="match status" value="1"/>
</dbReference>
<dbReference type="GO" id="GO:0015297">
    <property type="term" value="F:antiporter activity"/>
    <property type="evidence" value="ECO:0007669"/>
    <property type="project" value="UniProtKB-UniRule"/>
</dbReference>
<feature type="transmembrane region" description="Helical" evidence="11">
    <location>
        <begin position="223"/>
        <end position="244"/>
    </location>
</feature>
<evidence type="ECO:0000256" key="11">
    <source>
        <dbReference type="SAM" id="Phobius"/>
    </source>
</evidence>
<dbReference type="VEuPathDB" id="FungiDB:ASPWEDRAFT_373118"/>
<protein>
    <recommendedName>
        <fullName evidence="14">Arsenical-resistance protein</fullName>
    </recommendedName>
</protein>
<dbReference type="PIRSF" id="PIRSF005508">
    <property type="entry name" value="Acr3"/>
    <property type="match status" value="1"/>
</dbReference>
<feature type="region of interest" description="Disordered" evidence="10">
    <location>
        <begin position="1"/>
        <end position="35"/>
    </location>
</feature>
<keyword evidence="4 9" id="KW-1003">Cell membrane</keyword>
<dbReference type="GO" id="GO:0015105">
    <property type="term" value="F:arsenite transmembrane transporter activity"/>
    <property type="evidence" value="ECO:0007669"/>
    <property type="project" value="TreeGrafter"/>
</dbReference>
<keyword evidence="8 9" id="KW-0472">Membrane</keyword>
<dbReference type="InterPro" id="IPR004706">
    <property type="entry name" value="Arsenical-R_Acr3"/>
</dbReference>
<feature type="transmembrane region" description="Helical" evidence="11">
    <location>
        <begin position="287"/>
        <end position="308"/>
    </location>
</feature>
<dbReference type="OrthoDB" id="187348at2759"/>
<organism evidence="12 13">
    <name type="scientific">Aspergillus wentii DTO 134E9</name>
    <dbReference type="NCBI Taxonomy" id="1073089"/>
    <lineage>
        <taxon>Eukaryota</taxon>
        <taxon>Fungi</taxon>
        <taxon>Dikarya</taxon>
        <taxon>Ascomycota</taxon>
        <taxon>Pezizomycotina</taxon>
        <taxon>Eurotiomycetes</taxon>
        <taxon>Eurotiomycetidae</taxon>
        <taxon>Eurotiales</taxon>
        <taxon>Aspergillaceae</taxon>
        <taxon>Aspergillus</taxon>
        <taxon>Aspergillus subgen. Cremei</taxon>
    </lineage>
</organism>
<evidence type="ECO:0000256" key="7">
    <source>
        <dbReference type="ARBA" id="ARBA00022989"/>
    </source>
</evidence>
<sequence length="381" mass="41646">MTQPEKNEPIAQDSRGDLEACTSRSESNSDNDSNADPTSAFKQLGILDQFLAVWIFLAMAVGIILGNFVPNTSEALDRGKFIGVSIPIAIGLLVMMYPILCKVRYETLHRSFRDKALWVQIAFSIVINWIVAPFFMLGLAWAFLPDEAGLRQGLILVGIARCIAMVLVWTGLAGGDNEYCAILVAINSILQMVLFAPLAIFFIQVIGDGDLSIDYSLAAKSVGVFLGIPLGAAIITRVTMVLIAGKEWYENKFLKWIGPLSLIGLLFTILVLFAAQGRQVVHQIVSVIRVAAPLIVYFFVIFLATIMVTRRCGFGYQLSCTQSFTAASNNFELAIAVAVATFGVNSDQALAATVGPLVEVPVLLGLVYVVKWFARRRNWRA</sequence>
<feature type="transmembrane region" description="Helical" evidence="11">
    <location>
        <begin position="121"/>
        <end position="144"/>
    </location>
</feature>
<keyword evidence="13" id="KW-1185">Reference proteome</keyword>
<evidence type="ECO:0000256" key="5">
    <source>
        <dbReference type="ARBA" id="ARBA00022692"/>
    </source>
</evidence>
<dbReference type="NCBIfam" id="TIGR00832">
    <property type="entry name" value="acr3"/>
    <property type="match status" value="1"/>
</dbReference>